<organism evidence="1 2">
    <name type="scientific">Elysia marginata</name>
    <dbReference type="NCBI Taxonomy" id="1093978"/>
    <lineage>
        <taxon>Eukaryota</taxon>
        <taxon>Metazoa</taxon>
        <taxon>Spiralia</taxon>
        <taxon>Lophotrochozoa</taxon>
        <taxon>Mollusca</taxon>
        <taxon>Gastropoda</taxon>
        <taxon>Heterobranchia</taxon>
        <taxon>Euthyneura</taxon>
        <taxon>Panpulmonata</taxon>
        <taxon>Sacoglossa</taxon>
        <taxon>Placobranchoidea</taxon>
        <taxon>Plakobranchidae</taxon>
        <taxon>Elysia</taxon>
    </lineage>
</organism>
<evidence type="ECO:0000313" key="2">
    <source>
        <dbReference type="Proteomes" id="UP000762676"/>
    </source>
</evidence>
<evidence type="ECO:0008006" key="3">
    <source>
        <dbReference type="Google" id="ProtNLM"/>
    </source>
</evidence>
<name>A0AAV4GMP2_9GAST</name>
<dbReference type="EMBL" id="BMAT01005068">
    <property type="protein sequence ID" value="GFR87042.1"/>
    <property type="molecule type" value="Genomic_DNA"/>
</dbReference>
<comment type="caution">
    <text evidence="1">The sequence shown here is derived from an EMBL/GenBank/DDBJ whole genome shotgun (WGS) entry which is preliminary data.</text>
</comment>
<reference evidence="1 2" key="1">
    <citation type="journal article" date="2021" name="Elife">
        <title>Chloroplast acquisition without the gene transfer in kleptoplastic sea slugs, Plakobranchus ocellatus.</title>
        <authorList>
            <person name="Maeda T."/>
            <person name="Takahashi S."/>
            <person name="Yoshida T."/>
            <person name="Shimamura S."/>
            <person name="Takaki Y."/>
            <person name="Nagai Y."/>
            <person name="Toyoda A."/>
            <person name="Suzuki Y."/>
            <person name="Arimoto A."/>
            <person name="Ishii H."/>
            <person name="Satoh N."/>
            <person name="Nishiyama T."/>
            <person name="Hasebe M."/>
            <person name="Maruyama T."/>
            <person name="Minagawa J."/>
            <person name="Obokata J."/>
            <person name="Shigenobu S."/>
        </authorList>
    </citation>
    <scope>NUCLEOTIDE SEQUENCE [LARGE SCALE GENOMIC DNA]</scope>
</reference>
<dbReference type="Proteomes" id="UP000762676">
    <property type="component" value="Unassembled WGS sequence"/>
</dbReference>
<proteinExistence type="predicted"/>
<accession>A0AAV4GMP2</accession>
<evidence type="ECO:0000313" key="1">
    <source>
        <dbReference type="EMBL" id="GFR87042.1"/>
    </source>
</evidence>
<protein>
    <recommendedName>
        <fullName evidence="3">Galectin</fullName>
    </recommendedName>
</protein>
<gene>
    <name evidence="1" type="ORF">ElyMa_002482800</name>
</gene>
<sequence>MTPDCYSMNGIPLRPDHLIPILISYGGERVRLAVNGHDIFPVGFISRIRIQYLSVVWISKGPVQLLWLLQRDLWAGYQKVCYVVFRRIRHPHFCHQAFSIDWTCRQRARASWRNFELANCVFFWPDEVVRAQSDQNGFCGSVAD</sequence>
<keyword evidence="2" id="KW-1185">Reference proteome</keyword>
<dbReference type="AlphaFoldDB" id="A0AAV4GMP2"/>